<accession>A0A212KG03</accession>
<feature type="domain" description="Autotransporter" evidence="1">
    <location>
        <begin position="1650"/>
        <end position="1938"/>
    </location>
</feature>
<organism evidence="2">
    <name type="scientific">uncultured delta proteobacterium</name>
    <dbReference type="NCBI Taxonomy" id="34034"/>
    <lineage>
        <taxon>Bacteria</taxon>
        <taxon>Deltaproteobacteria</taxon>
        <taxon>environmental samples</taxon>
    </lineage>
</organism>
<dbReference type="PROSITE" id="PS51208">
    <property type="entry name" value="AUTOTRANSPORTER"/>
    <property type="match status" value="1"/>
</dbReference>
<evidence type="ECO:0000313" key="2">
    <source>
        <dbReference type="EMBL" id="SBW10633.1"/>
    </source>
</evidence>
<dbReference type="GO" id="GO:0019867">
    <property type="term" value="C:outer membrane"/>
    <property type="evidence" value="ECO:0007669"/>
    <property type="project" value="InterPro"/>
</dbReference>
<dbReference type="SUPFAM" id="SSF103515">
    <property type="entry name" value="Autotransporter"/>
    <property type="match status" value="1"/>
</dbReference>
<dbReference type="EMBL" id="FLUQ01000006">
    <property type="protein sequence ID" value="SBW10633.1"/>
    <property type="molecule type" value="Genomic_DNA"/>
</dbReference>
<evidence type="ECO:0000259" key="1">
    <source>
        <dbReference type="PROSITE" id="PS51208"/>
    </source>
</evidence>
<dbReference type="SMART" id="SM00869">
    <property type="entry name" value="Autotransporter"/>
    <property type="match status" value="1"/>
</dbReference>
<proteinExistence type="predicted"/>
<dbReference type="Pfam" id="PF03797">
    <property type="entry name" value="Autotransporter"/>
    <property type="match status" value="1"/>
</dbReference>
<gene>
    <name evidence="2" type="ORF">KL86DPRO_60234</name>
</gene>
<dbReference type="NCBIfam" id="TIGR01414">
    <property type="entry name" value="autotrans_barl"/>
    <property type="match status" value="1"/>
</dbReference>
<name>A0A212KG03_9DELT</name>
<protein>
    <recommendedName>
        <fullName evidence="1">Autotransporter domain-containing protein</fullName>
    </recommendedName>
</protein>
<reference evidence="2" key="1">
    <citation type="submission" date="2016-04" db="EMBL/GenBank/DDBJ databases">
        <authorList>
            <person name="Evans L.H."/>
            <person name="Alamgir A."/>
            <person name="Owens N."/>
            <person name="Weber N.D."/>
            <person name="Virtaneva K."/>
            <person name="Barbian K."/>
            <person name="Babar A."/>
            <person name="Rosenke K."/>
        </authorList>
    </citation>
    <scope>NUCLEOTIDE SEQUENCE</scope>
    <source>
        <strain evidence="2">86</strain>
    </source>
</reference>
<sequence>MSIGRGGGIALTSGGQASLTNTTVDNNIAQGTSLAAGGGIHSGGAGESTGMDYDYHDGVLVRVDTTTWAGNPVAVSGGSVSGNTAHASGAGSAGYGGGIHASDSLTITADAVTQTLLQNNRATTKGGAVFMDAGSLLGAREKKVATGNQIVSDVTTLRPVALNIITGGGDIVFSGNRHGVADASLPYNAADGTANAVYFGSATGTSQSDAVMTISGTGLLQMEDPIEVNLNNGKSFTLTKGDTSYFNWGGANVLDAAGGSTVTLGAGTQFYSGFSLDNGGVNTNANVILNLTGDASYYQVARPAGDTGDPSESFSFSNTTLNLTNNARLVPYGTLILGDNTILNAAAGSGLDLESGAVLRASGNSQINGAALVIDAGKTLAVDMGKTLTLGSGSTLALSNGILSFGVGAGNTSGLIDMTAAASAPTFSGSNTLDISEWIAGTYTVLQAGSAIAGTALGTFQTFTVGGLTPGAGVTLTPSLGNSGRDLVITAALNQDSTEKIWGGTAGTWNYTNTNWKEGVTAGKSFVLGDLATFDGTGAISGLAVTVGTGASSQVETAGMSITGGSYTFSGGKIMGRTDISQGSVIAPTGRLDIAGSGNIVFNNAVDFSGGLWVAGGSSANVTLADYTGGRVLLGTDFGDYAGTFSGKLHIQNQTRSGAIIQGGGLLSYNAGTSGVSILNGSLIAGNSLDAQGAAATAAMGGGLKSLGSISLLAGEISGNSASATNTGGTYAEAYGGGLQAVGSITTLSGTISGNTATAQASAGRARAFGGGVDASNIASLSGEISGNKAEATATGGATEATALGGGALLSIPAVSISKGIYADNQAIATGTNARAQGGALFLVTTTPSAPASLTLDPTAGAITFSGNSVTVNSVTQANAIHFGRTSLASSSSGNASLAIQDSGNTGNLITIADGVTTDISNGKTFTLAQSGGEFLWGGPNLFDSAGGDTVSLTGGNMRLANGFILDRGAVNGGTGLLAFNVTGGNLKSEGTAASLNNTALSVSSGGKLTVDLGSTLTLDANSTFALNGGILSFGVGAGNASGKIALLGSAATFTGSSTLNISEWRTGTYTILSAAADMGLTASSLFSNFTAGDNPLSGDNAIRVNVVNGGRDIQIQAALSRDNAEMIWGGASGAWNYTAQNWKLGAETKNFLPKDAALFDSTGAADQTVTLGGTHIELSGLKVTGGANYTLTGGALHIDSDGHQNLSALTYQDKLVMDGTGILTLTTGSAANPNRINTIELNSGNLKLGGGFALAPVSGRGTFTKNGGMLELAGAVSISDYDLSLPGAFYIAPGSTLTLADSTLDKNSVALSMEDGSTLVSAGAYNTLNNTSLTIRNGGALEMRGNSVLTVAHRPFSIISLAGGTATWRAGDNQLRLGSGGSLGLGVLDVDLNRSQTLAAIDVTGGTLALDQSTLRLRHTGLADDAGSWLLVDGAYTGAFSAVDIATATLTGTVSYEVDQILFDGSYTVAGGADGVFPGYSSLPPNARNVWAGFRDAFYNGRTPFMDALDQAYGSPAAFQADLLNMMPYMPAEGAVSQGIQALFAHNAAAMAAFGYAFGNDALASAQSFAPLAFQAPNTLGFNIGSQNRRDQARATGRYADRMASLDGNIGFERSSYSVLGNWQPATDMTRNLVASASPEFTLNAAGANTPFGVRMWGGYLGNFAHQDNKGGYAGYDADQNGFLLGGSFDITPNWTAGAYVGWTTGDTRYNGIKTRIDTDATHVGAFARYRREAGPGTAKVTGDILYSFTDNDSRRTVPTALGNQHMKGSFDQNIIGGGLEAAYDWKPSFDENLVITPYLAGRYAHLEQDGFTESGNLGLKVGKTDADSFTTTVGVKAARDFHVSDTVILTPKATVGWLHQWADRDVAANSSFIGSPVTFMTRSVKQDADAALVGAGLDVLVKTGQSWDLGLKLGYGAEIRQNSNDQTVFVGFEVKF</sequence>
<dbReference type="InterPro" id="IPR005546">
    <property type="entry name" value="Autotransporte_beta"/>
</dbReference>
<dbReference type="InterPro" id="IPR036709">
    <property type="entry name" value="Autotransporte_beta_dom_sf"/>
</dbReference>
<dbReference type="InterPro" id="IPR006315">
    <property type="entry name" value="OM_autotransptr_brl_dom"/>
</dbReference>
<dbReference type="Gene3D" id="2.40.128.130">
    <property type="entry name" value="Autotransporter beta-domain"/>
    <property type="match status" value="1"/>
</dbReference>